<dbReference type="PANTHER" id="PTHR22753:SF14">
    <property type="entry name" value="MONOACYLGLYCEROL_DIACYLGLYCEROL O-ACYLTRANSFERASE"/>
    <property type="match status" value="1"/>
</dbReference>
<name>A0A0V0HBV6_SOLCH</name>
<dbReference type="AlphaFoldDB" id="A0A0V0HBV6"/>
<dbReference type="GO" id="GO:0016020">
    <property type="term" value="C:membrane"/>
    <property type="evidence" value="ECO:0007669"/>
    <property type="project" value="TreeGrafter"/>
</dbReference>
<organism evidence="1">
    <name type="scientific">Solanum chacoense</name>
    <name type="common">Chaco potato</name>
    <dbReference type="NCBI Taxonomy" id="4108"/>
    <lineage>
        <taxon>Eukaryota</taxon>
        <taxon>Viridiplantae</taxon>
        <taxon>Streptophyta</taxon>
        <taxon>Embryophyta</taxon>
        <taxon>Tracheophyta</taxon>
        <taxon>Spermatophyta</taxon>
        <taxon>Magnoliopsida</taxon>
        <taxon>eudicotyledons</taxon>
        <taxon>Gunneridae</taxon>
        <taxon>Pentapetalae</taxon>
        <taxon>asterids</taxon>
        <taxon>lamiids</taxon>
        <taxon>Solanales</taxon>
        <taxon>Solanaceae</taxon>
        <taxon>Solanoideae</taxon>
        <taxon>Solaneae</taxon>
        <taxon>Solanum</taxon>
    </lineage>
</organism>
<sequence length="76" mass="8959">MLPSENEAQRLKNSLRNCTVRYFKDNGHTILLEDGINLLSIIKATSKYRRSKRHDYVMDFLPPSKSEFKKTTKDNR</sequence>
<protein>
    <submittedName>
        <fullName evidence="1">Putative ovule protein</fullName>
    </submittedName>
</protein>
<reference evidence="1" key="1">
    <citation type="submission" date="2015-12" db="EMBL/GenBank/DDBJ databases">
        <title>Gene expression during late stages of embryo sac development: a critical building block for successful pollen-pistil interactions.</title>
        <authorList>
            <person name="Liu Y."/>
            <person name="Joly V."/>
            <person name="Sabar M."/>
            <person name="Matton D.P."/>
        </authorList>
    </citation>
    <scope>NUCLEOTIDE SEQUENCE</scope>
</reference>
<dbReference type="EMBL" id="GEDG01022431">
    <property type="protein sequence ID" value="JAP17511.1"/>
    <property type="molecule type" value="Transcribed_RNA"/>
</dbReference>
<accession>A0A0V0HBV6</accession>
<dbReference type="PANTHER" id="PTHR22753">
    <property type="entry name" value="TRANSMEMBRANE PROTEIN 68"/>
    <property type="match status" value="1"/>
</dbReference>
<evidence type="ECO:0000313" key="1">
    <source>
        <dbReference type="EMBL" id="JAP17511.1"/>
    </source>
</evidence>
<proteinExistence type="predicted"/>